<dbReference type="InterPro" id="IPR027359">
    <property type="entry name" value="Volt_channel_dom_sf"/>
</dbReference>
<gene>
    <name evidence="12" type="ORF">RDWZM_007669</name>
</gene>
<comment type="subcellular location">
    <subcellularLocation>
        <location evidence="1">Cell membrane</location>
        <topology evidence="1">Multi-pass membrane protein</topology>
    </subcellularLocation>
</comment>
<name>A0A9Q0M307_BLOTA</name>
<reference evidence="12" key="1">
    <citation type="submission" date="2022-12" db="EMBL/GenBank/DDBJ databases">
        <title>Genome assemblies of Blomia tropicalis.</title>
        <authorList>
            <person name="Cui Y."/>
        </authorList>
    </citation>
    <scope>NUCLEOTIDE SEQUENCE</scope>
    <source>
        <tissue evidence="12">Adult mites</tissue>
    </source>
</reference>
<dbReference type="SUPFAM" id="SSF81324">
    <property type="entry name" value="Voltage-gated potassium channels"/>
    <property type="match status" value="1"/>
</dbReference>
<keyword evidence="3" id="KW-1003">Cell membrane</keyword>
<keyword evidence="9" id="KW-0407">Ion channel</keyword>
<dbReference type="GO" id="GO:0034702">
    <property type="term" value="C:monoatomic ion channel complex"/>
    <property type="evidence" value="ECO:0007669"/>
    <property type="project" value="UniProtKB-KW"/>
</dbReference>
<evidence type="ECO:0000256" key="11">
    <source>
        <dbReference type="SAM" id="Phobius"/>
    </source>
</evidence>
<evidence type="ECO:0008006" key="14">
    <source>
        <dbReference type="Google" id="ProtNLM"/>
    </source>
</evidence>
<evidence type="ECO:0000313" key="12">
    <source>
        <dbReference type="EMBL" id="KAJ6216512.1"/>
    </source>
</evidence>
<keyword evidence="8 11" id="KW-0472">Membrane</keyword>
<proteinExistence type="predicted"/>
<feature type="compositionally biased region" description="Basic and acidic residues" evidence="10">
    <location>
        <begin position="367"/>
        <end position="380"/>
    </location>
</feature>
<evidence type="ECO:0000256" key="6">
    <source>
        <dbReference type="ARBA" id="ARBA00022989"/>
    </source>
</evidence>
<feature type="region of interest" description="Disordered" evidence="10">
    <location>
        <begin position="339"/>
        <end position="389"/>
    </location>
</feature>
<evidence type="ECO:0000256" key="9">
    <source>
        <dbReference type="ARBA" id="ARBA00023303"/>
    </source>
</evidence>
<evidence type="ECO:0000256" key="1">
    <source>
        <dbReference type="ARBA" id="ARBA00004651"/>
    </source>
</evidence>
<comment type="caution">
    <text evidence="12">The sequence shown here is derived from an EMBL/GenBank/DDBJ whole genome shotgun (WGS) entry which is preliminary data.</text>
</comment>
<dbReference type="Proteomes" id="UP001142055">
    <property type="component" value="Chromosome 3"/>
</dbReference>
<evidence type="ECO:0000256" key="5">
    <source>
        <dbReference type="ARBA" id="ARBA00022882"/>
    </source>
</evidence>
<dbReference type="GO" id="GO:0030171">
    <property type="term" value="F:voltage-gated proton channel activity"/>
    <property type="evidence" value="ECO:0007669"/>
    <property type="project" value="InterPro"/>
</dbReference>
<keyword evidence="7" id="KW-0406">Ion transport</keyword>
<keyword evidence="6 11" id="KW-1133">Transmembrane helix</keyword>
<evidence type="ECO:0000256" key="10">
    <source>
        <dbReference type="SAM" id="MobiDB-lite"/>
    </source>
</evidence>
<dbReference type="GO" id="GO:0005886">
    <property type="term" value="C:plasma membrane"/>
    <property type="evidence" value="ECO:0007669"/>
    <property type="project" value="UniProtKB-SubCell"/>
</dbReference>
<feature type="compositionally biased region" description="Acidic residues" evidence="10">
    <location>
        <begin position="344"/>
        <end position="358"/>
    </location>
</feature>
<keyword evidence="2" id="KW-0813">Transport</keyword>
<feature type="transmembrane region" description="Helical" evidence="11">
    <location>
        <begin position="115"/>
        <end position="133"/>
    </location>
</feature>
<feature type="region of interest" description="Disordered" evidence="10">
    <location>
        <begin position="1"/>
        <end position="40"/>
    </location>
</feature>
<keyword evidence="13" id="KW-1185">Reference proteome</keyword>
<dbReference type="Gene3D" id="1.20.120.350">
    <property type="entry name" value="Voltage-gated potassium channels. Chain C"/>
    <property type="match status" value="1"/>
</dbReference>
<sequence>MPPPPPPERQHSVRFTHGPPPTRRDHRLKRSRSQYMSTPHLTSGYSSSWQLNHLNPNTTSAMMKRSQSRQSVHINMNRANRASNRHIASAHKLIDGLNDEETSFKHKVHSIISSYNFQIIMVVLVLMDCIMVLGEMIIEMQLSINDCEDYDLGHGHGHGGGVEKVPDWNSTTTDGDQMQPMESVVDPMQIHIPWICHYAHLMHHLEEYFHLTSIFILFIFNIELLTHLYTSGYKHFCNWEMALDALIVVVSFWLDIAFLDSSLKRYLYLLIILRMWRVLRIFHAILTAVKAPYERQVEKLKKKRKILQRDLAKAYFYSNMLEDEIKNLRRYIEDIENERRMAEEDTEEEEEEDEEVVTDDASSCEKTLLEKPADDHDSELHTNNNNETK</sequence>
<evidence type="ECO:0000256" key="8">
    <source>
        <dbReference type="ARBA" id="ARBA00023136"/>
    </source>
</evidence>
<evidence type="ECO:0000256" key="2">
    <source>
        <dbReference type="ARBA" id="ARBA00022448"/>
    </source>
</evidence>
<dbReference type="AlphaFoldDB" id="A0A9Q0M307"/>
<keyword evidence="4 11" id="KW-0812">Transmembrane</keyword>
<evidence type="ECO:0000256" key="3">
    <source>
        <dbReference type="ARBA" id="ARBA00022475"/>
    </source>
</evidence>
<feature type="transmembrane region" description="Helical" evidence="11">
    <location>
        <begin position="208"/>
        <end position="229"/>
    </location>
</feature>
<protein>
    <recommendedName>
        <fullName evidence="14">Voltage-gated hydrogen channel 1</fullName>
    </recommendedName>
</protein>
<feature type="transmembrane region" description="Helical" evidence="11">
    <location>
        <begin position="241"/>
        <end position="259"/>
    </location>
</feature>
<dbReference type="PANTHER" id="PTHR46480:SF1">
    <property type="entry name" value="VOLTAGE-GATED HYDROGEN CHANNEL 1"/>
    <property type="match status" value="1"/>
</dbReference>
<keyword evidence="5" id="KW-0851">Voltage-gated channel</keyword>
<dbReference type="PANTHER" id="PTHR46480">
    <property type="entry name" value="F20B24.22"/>
    <property type="match status" value="1"/>
</dbReference>
<dbReference type="EMBL" id="JAPWDV010000003">
    <property type="protein sequence ID" value="KAJ6216512.1"/>
    <property type="molecule type" value="Genomic_DNA"/>
</dbReference>
<evidence type="ECO:0000256" key="7">
    <source>
        <dbReference type="ARBA" id="ARBA00023065"/>
    </source>
</evidence>
<evidence type="ECO:0000313" key="13">
    <source>
        <dbReference type="Proteomes" id="UP001142055"/>
    </source>
</evidence>
<evidence type="ECO:0000256" key="4">
    <source>
        <dbReference type="ARBA" id="ARBA00022692"/>
    </source>
</evidence>
<accession>A0A9Q0M307</accession>
<organism evidence="12 13">
    <name type="scientific">Blomia tropicalis</name>
    <name type="common">Mite</name>
    <dbReference type="NCBI Taxonomy" id="40697"/>
    <lineage>
        <taxon>Eukaryota</taxon>
        <taxon>Metazoa</taxon>
        <taxon>Ecdysozoa</taxon>
        <taxon>Arthropoda</taxon>
        <taxon>Chelicerata</taxon>
        <taxon>Arachnida</taxon>
        <taxon>Acari</taxon>
        <taxon>Acariformes</taxon>
        <taxon>Sarcoptiformes</taxon>
        <taxon>Astigmata</taxon>
        <taxon>Glycyphagoidea</taxon>
        <taxon>Echimyopodidae</taxon>
        <taxon>Blomia</taxon>
    </lineage>
</organism>
<dbReference type="InterPro" id="IPR031846">
    <property type="entry name" value="Hvcn1"/>
</dbReference>